<dbReference type="InterPro" id="IPR051788">
    <property type="entry name" value="MFS_Transporter"/>
</dbReference>
<dbReference type="EMBL" id="SHMP01000009">
    <property type="protein sequence ID" value="RZV06157.1"/>
    <property type="molecule type" value="Genomic_DNA"/>
</dbReference>
<feature type="domain" description="Major facilitator superfamily (MFS) profile" evidence="8">
    <location>
        <begin position="12"/>
        <end position="386"/>
    </location>
</feature>
<comment type="similarity">
    <text evidence="2">Belongs to the major facilitator superfamily.</text>
</comment>
<evidence type="ECO:0000256" key="3">
    <source>
        <dbReference type="ARBA" id="ARBA00022448"/>
    </source>
</evidence>
<feature type="transmembrane region" description="Helical" evidence="7">
    <location>
        <begin position="274"/>
        <end position="292"/>
    </location>
</feature>
<feature type="transmembrane region" description="Helical" evidence="7">
    <location>
        <begin position="77"/>
        <end position="93"/>
    </location>
</feature>
<dbReference type="InterPro" id="IPR020846">
    <property type="entry name" value="MFS_dom"/>
</dbReference>
<dbReference type="PROSITE" id="PS50850">
    <property type="entry name" value="MFS"/>
    <property type="match status" value="1"/>
</dbReference>
<keyword evidence="4 7" id="KW-0812">Transmembrane</keyword>
<dbReference type="Gene3D" id="1.20.1250.20">
    <property type="entry name" value="MFS general substrate transporter like domains"/>
    <property type="match status" value="1"/>
</dbReference>
<dbReference type="Pfam" id="PF07690">
    <property type="entry name" value="MFS_1"/>
    <property type="match status" value="2"/>
</dbReference>
<dbReference type="GO" id="GO:0022857">
    <property type="term" value="F:transmembrane transporter activity"/>
    <property type="evidence" value="ECO:0007669"/>
    <property type="project" value="InterPro"/>
</dbReference>
<feature type="transmembrane region" description="Helical" evidence="7">
    <location>
        <begin position="136"/>
        <end position="154"/>
    </location>
</feature>
<feature type="transmembrane region" description="Helical" evidence="7">
    <location>
        <begin position="333"/>
        <end position="353"/>
    </location>
</feature>
<evidence type="ECO:0000313" key="9">
    <source>
        <dbReference type="EMBL" id="RZV06157.1"/>
    </source>
</evidence>
<evidence type="ECO:0000256" key="4">
    <source>
        <dbReference type="ARBA" id="ARBA00022692"/>
    </source>
</evidence>
<dbReference type="Proteomes" id="UP000291097">
    <property type="component" value="Unassembled WGS sequence"/>
</dbReference>
<dbReference type="PANTHER" id="PTHR23514">
    <property type="entry name" value="BYPASS OF STOP CODON PROTEIN 6"/>
    <property type="match status" value="1"/>
</dbReference>
<dbReference type="InterPro" id="IPR011701">
    <property type="entry name" value="MFS"/>
</dbReference>
<evidence type="ECO:0000313" key="10">
    <source>
        <dbReference type="Proteomes" id="UP000291097"/>
    </source>
</evidence>
<comment type="subcellular location">
    <subcellularLocation>
        <location evidence="1">Endomembrane system</location>
        <topology evidence="1">Multi-pass membrane protein</topology>
    </subcellularLocation>
</comment>
<sequence>MCDSDMVKRKLWTAAVFLFIISDGITSQVRGALLPSIKESFTVSDTLLGLVAPAGTLGYLFAAVAVGFAASQLDTRRFLLIGAGGTALFLALLSQVPTYALLLVFLLGQSLTIGVFRGLDRALLSTLYPKNRGRLFNIYALMWAIGATTGPLLVNQVLKSGNWRVTFLLLAAGFLPAFVLITQLELPSNLDKGESFSLAELRQLLQNPAIVGMAVALLLSGGIEGGFFTWLPYYANQYFPRATANVVLSGFLVAYIPGRFVYSQLSGRVEPLTLLLTLALAAIPVLGYVFFISDGRGMILGVFLVGFFVSGFFPTLSAFGIDAVPHHSGPVNAIAISANFLGLSVVPVIMGIVSDQSTITTAMRLLIVSMAVLALVIVASKVAIDRQTPTATVAD</sequence>
<evidence type="ECO:0000256" key="7">
    <source>
        <dbReference type="SAM" id="Phobius"/>
    </source>
</evidence>
<organism evidence="9 10">
    <name type="scientific">Natrinema hispanicum</name>
    <dbReference type="NCBI Taxonomy" id="392421"/>
    <lineage>
        <taxon>Archaea</taxon>
        <taxon>Methanobacteriati</taxon>
        <taxon>Methanobacteriota</taxon>
        <taxon>Stenosarchaea group</taxon>
        <taxon>Halobacteria</taxon>
        <taxon>Halobacteriales</taxon>
        <taxon>Natrialbaceae</taxon>
        <taxon>Natrinema</taxon>
    </lineage>
</organism>
<keyword evidence="6 7" id="KW-0472">Membrane</keyword>
<evidence type="ECO:0000256" key="5">
    <source>
        <dbReference type="ARBA" id="ARBA00022989"/>
    </source>
</evidence>
<protein>
    <submittedName>
        <fullName evidence="9">Fucose permease</fullName>
    </submittedName>
</protein>
<feature type="transmembrane region" description="Helical" evidence="7">
    <location>
        <begin position="207"/>
        <end position="230"/>
    </location>
</feature>
<evidence type="ECO:0000256" key="1">
    <source>
        <dbReference type="ARBA" id="ARBA00004127"/>
    </source>
</evidence>
<dbReference type="SUPFAM" id="SSF103473">
    <property type="entry name" value="MFS general substrate transporter"/>
    <property type="match status" value="1"/>
</dbReference>
<name>A0A482Y8G1_9EURY</name>
<dbReference type="AlphaFoldDB" id="A0A482Y8G1"/>
<dbReference type="PANTHER" id="PTHR23514:SF3">
    <property type="entry name" value="BYPASS OF STOP CODON PROTEIN 6"/>
    <property type="match status" value="1"/>
</dbReference>
<feature type="transmembrane region" description="Helical" evidence="7">
    <location>
        <begin position="359"/>
        <end position="379"/>
    </location>
</feature>
<dbReference type="GO" id="GO:0016020">
    <property type="term" value="C:membrane"/>
    <property type="evidence" value="ECO:0007669"/>
    <property type="project" value="TreeGrafter"/>
</dbReference>
<keyword evidence="5 7" id="KW-1133">Transmembrane helix</keyword>
<comment type="caution">
    <text evidence="9">The sequence shown here is derived from an EMBL/GenBank/DDBJ whole genome shotgun (WGS) entry which is preliminary data.</text>
</comment>
<reference evidence="9 10" key="1">
    <citation type="submission" date="2019-02" db="EMBL/GenBank/DDBJ databases">
        <title>Genomic Encyclopedia of Archaeal and Bacterial Type Strains, Phase II (KMG-II): from individual species to whole genera.</title>
        <authorList>
            <person name="Goeker M."/>
        </authorList>
    </citation>
    <scope>NUCLEOTIDE SEQUENCE [LARGE SCALE GENOMIC DNA]</scope>
    <source>
        <strain evidence="9 10">DSM 18328</strain>
    </source>
</reference>
<feature type="transmembrane region" description="Helical" evidence="7">
    <location>
        <begin position="242"/>
        <end position="262"/>
    </location>
</feature>
<feature type="transmembrane region" description="Helical" evidence="7">
    <location>
        <begin position="166"/>
        <end position="186"/>
    </location>
</feature>
<evidence type="ECO:0000256" key="2">
    <source>
        <dbReference type="ARBA" id="ARBA00008335"/>
    </source>
</evidence>
<feature type="transmembrane region" description="Helical" evidence="7">
    <location>
        <begin position="298"/>
        <end position="321"/>
    </location>
</feature>
<dbReference type="InterPro" id="IPR036259">
    <property type="entry name" value="MFS_trans_sf"/>
</dbReference>
<accession>A0A482Y8G1</accession>
<proteinExistence type="inferred from homology"/>
<dbReference type="GO" id="GO:0012505">
    <property type="term" value="C:endomembrane system"/>
    <property type="evidence" value="ECO:0007669"/>
    <property type="project" value="UniProtKB-SubCell"/>
</dbReference>
<evidence type="ECO:0000256" key="6">
    <source>
        <dbReference type="ARBA" id="ARBA00023136"/>
    </source>
</evidence>
<evidence type="ECO:0000259" key="8">
    <source>
        <dbReference type="PROSITE" id="PS50850"/>
    </source>
</evidence>
<keyword evidence="3" id="KW-0813">Transport</keyword>
<feature type="transmembrane region" description="Helical" evidence="7">
    <location>
        <begin position="47"/>
        <end position="70"/>
    </location>
</feature>
<gene>
    <name evidence="9" type="ORF">BDK88_4116</name>
</gene>